<keyword evidence="4" id="KW-1185">Reference proteome</keyword>
<organism evidence="3 4">
    <name type="scientific">Amborella trichopoda</name>
    <dbReference type="NCBI Taxonomy" id="13333"/>
    <lineage>
        <taxon>Eukaryota</taxon>
        <taxon>Viridiplantae</taxon>
        <taxon>Streptophyta</taxon>
        <taxon>Embryophyta</taxon>
        <taxon>Tracheophyta</taxon>
        <taxon>Spermatophyta</taxon>
        <taxon>Magnoliopsida</taxon>
        <taxon>Amborellales</taxon>
        <taxon>Amborellaceae</taxon>
        <taxon>Amborella</taxon>
    </lineage>
</organism>
<dbReference type="STRING" id="13333.U5D6W5"/>
<dbReference type="EMBL" id="KI392290">
    <property type="protein sequence ID" value="ERN17985.1"/>
    <property type="molecule type" value="Genomic_DNA"/>
</dbReference>
<dbReference type="InterPro" id="IPR000719">
    <property type="entry name" value="Prot_kinase_dom"/>
</dbReference>
<dbReference type="Gramene" id="ERN17985">
    <property type="protein sequence ID" value="ERN17985"/>
    <property type="gene ID" value="AMTR_s00046p00107940"/>
</dbReference>
<name>U5D6W5_AMBTC</name>
<evidence type="ECO:0000259" key="2">
    <source>
        <dbReference type="PROSITE" id="PS50011"/>
    </source>
</evidence>
<dbReference type="PANTHER" id="PTHR47209:SF1">
    <property type="entry name" value="OS06G0639500 PROTEIN"/>
    <property type="match status" value="1"/>
</dbReference>
<dbReference type="HOGENOM" id="CLU_029974_0_0_1"/>
<sequence length="620" mass="69170">MEGSSISKPLATESFEYELYGGDAEHLKTVVATPNQISPWIDPGVLKLKHRIGRGPFGYVWLATLHQSTEDYDEYHEVAVKMLNPIKEADMQAFIPKFEDLFLKYQGLQNVCLLRGISIKNGRVCIVMKFYEGSLGDKMAFREENKLALTDVLRYGVDLAQGILELHTKGVLVLNLKPFNFLLNELDQAILGEFGIPMLLLGISLSSSNVSLRLGTPNYMAPEQWEPGIRGPVTHETDSWGFGCSLVEMLTGVEPWCGKSADEIYRLVVIKQEKPEIPSGLPPAVENVVHGCFEYDLRNRPFIANILEALKSPTTVYGDSKWIALTDKNFDKQSGRNPTEWFLSKDQLQEGDIVRSRKPSNSCGQENMDIPGGKVVSPERDGFVLVRVHSFHDPLRVHIHTLERVTSGFASGDWVRLRNEDNKKQSPIGILHSIDREGNVLVGFIGMQTLWRGHCTELLMAESFCVGQFVRIKVSLLAPRFEWPRKRGGVWETGRICQILPNGCLVVRFPGRLYFGEVSDSLADPSEVEMVSFSNCVGVVKKYQHLEDYHWAVRPLVIALGLLTALKVGLFVGKSVRRSRRKRGGIRGGASGQVDVRDGDGGGNPVWLPPNVAHILFCSG</sequence>
<dbReference type="OrthoDB" id="4062651at2759"/>
<dbReference type="Pfam" id="PF07714">
    <property type="entry name" value="PK_Tyr_Ser-Thr"/>
    <property type="match status" value="1"/>
</dbReference>
<gene>
    <name evidence="3" type="ORF">AMTR_s00046p00107940</name>
</gene>
<dbReference type="OMA" id="QDFHWAV"/>
<evidence type="ECO:0000256" key="1">
    <source>
        <dbReference type="SAM" id="Phobius"/>
    </source>
</evidence>
<dbReference type="InterPro" id="IPR011009">
    <property type="entry name" value="Kinase-like_dom_sf"/>
</dbReference>
<evidence type="ECO:0000313" key="3">
    <source>
        <dbReference type="EMBL" id="ERN17985.1"/>
    </source>
</evidence>
<dbReference type="GO" id="GO:0045036">
    <property type="term" value="P:protein targeting to chloroplast"/>
    <property type="evidence" value="ECO:0007669"/>
    <property type="project" value="EnsemblPlants"/>
</dbReference>
<keyword evidence="1" id="KW-1133">Transmembrane helix</keyword>
<feature type="domain" description="Protein kinase" evidence="2">
    <location>
        <begin position="46"/>
        <end position="315"/>
    </location>
</feature>
<dbReference type="SUPFAM" id="SSF56112">
    <property type="entry name" value="Protein kinase-like (PK-like)"/>
    <property type="match status" value="1"/>
</dbReference>
<dbReference type="GO" id="GO:0010006">
    <property type="term" value="C:Toc complex"/>
    <property type="evidence" value="ECO:0007669"/>
    <property type="project" value="EnsemblPlants"/>
</dbReference>
<dbReference type="PANTHER" id="PTHR47209">
    <property type="entry name" value="OS06G0639500 PROTEIN"/>
    <property type="match status" value="1"/>
</dbReference>
<keyword evidence="1" id="KW-0472">Membrane</keyword>
<protein>
    <recommendedName>
        <fullName evidence="2">Protein kinase domain-containing protein</fullName>
    </recommendedName>
</protein>
<keyword evidence="1" id="KW-0812">Transmembrane</keyword>
<dbReference type="GO" id="GO:1904216">
    <property type="term" value="P:positive regulation of protein import into chloroplast stroma"/>
    <property type="evidence" value="ECO:0007669"/>
    <property type="project" value="EnsemblPlants"/>
</dbReference>
<dbReference type="GO" id="GO:0005524">
    <property type="term" value="F:ATP binding"/>
    <property type="evidence" value="ECO:0007669"/>
    <property type="project" value="InterPro"/>
</dbReference>
<dbReference type="Gene3D" id="1.10.510.10">
    <property type="entry name" value="Transferase(Phosphotransferase) domain 1"/>
    <property type="match status" value="1"/>
</dbReference>
<evidence type="ECO:0000313" key="4">
    <source>
        <dbReference type="Proteomes" id="UP000017836"/>
    </source>
</evidence>
<accession>U5D6W5</accession>
<dbReference type="AlphaFoldDB" id="U5D6W5"/>
<dbReference type="GO" id="GO:0009704">
    <property type="term" value="P:de-etiolation"/>
    <property type="evidence" value="ECO:0007669"/>
    <property type="project" value="EnsemblPlants"/>
</dbReference>
<dbReference type="Proteomes" id="UP000017836">
    <property type="component" value="Unassembled WGS sequence"/>
</dbReference>
<reference evidence="4" key="1">
    <citation type="journal article" date="2013" name="Science">
        <title>The Amborella genome and the evolution of flowering plants.</title>
        <authorList>
            <consortium name="Amborella Genome Project"/>
        </authorList>
    </citation>
    <scope>NUCLEOTIDE SEQUENCE [LARGE SCALE GENOMIC DNA]</scope>
</reference>
<dbReference type="InterPro" id="IPR001245">
    <property type="entry name" value="Ser-Thr/Tyr_kinase_cat_dom"/>
</dbReference>
<proteinExistence type="predicted"/>
<dbReference type="eggNOG" id="KOG0198">
    <property type="taxonomic scope" value="Eukaryota"/>
</dbReference>
<dbReference type="Gene3D" id="3.30.200.20">
    <property type="entry name" value="Phosphorylase Kinase, domain 1"/>
    <property type="match status" value="1"/>
</dbReference>
<dbReference type="PROSITE" id="PS50011">
    <property type="entry name" value="PROTEIN_KINASE_DOM"/>
    <property type="match status" value="1"/>
</dbReference>
<dbReference type="GO" id="GO:0004674">
    <property type="term" value="F:protein serine/threonine kinase activity"/>
    <property type="evidence" value="ECO:0007669"/>
    <property type="project" value="EnsemblPlants"/>
</dbReference>
<feature type="transmembrane region" description="Helical" evidence="1">
    <location>
        <begin position="551"/>
        <end position="573"/>
    </location>
</feature>
<dbReference type="InterPro" id="IPR053293">
    <property type="entry name" value="OCM_Kinase"/>
</dbReference>